<keyword evidence="1" id="KW-0175">Coiled coil</keyword>
<proteinExistence type="predicted"/>
<evidence type="ECO:0000313" key="3">
    <source>
        <dbReference type="Proteomes" id="UP000541444"/>
    </source>
</evidence>
<accession>A0A7J7LB69</accession>
<feature type="coiled-coil region" evidence="1">
    <location>
        <begin position="76"/>
        <end position="103"/>
    </location>
</feature>
<dbReference type="PANTHER" id="PTHR31762:SF10">
    <property type="entry name" value="FAS-BINDING FACTOR-LIKE PROTEIN"/>
    <property type="match status" value="1"/>
</dbReference>
<sequence>MGDPNERLMILETIVSTLTSSVGELVEQLRLMNLAKASTSVERQGRSKKKGVIEVDGDEVVLVFDDSIDADSVKECPGYEDRFEEAEARVRQLEKQVASLGEGVSLEPRLLSRKEAALWQREAALKVAAQAHVKSEEVISLRFEAKTARDEATFAMEQLHEAESEVKCLRSMTQRMILTKEEMEEVVLKRCWLARY</sequence>
<evidence type="ECO:0000256" key="1">
    <source>
        <dbReference type="SAM" id="Coils"/>
    </source>
</evidence>
<keyword evidence="3" id="KW-1185">Reference proteome</keyword>
<protein>
    <submittedName>
        <fullName evidence="2">Uncharacterized protein</fullName>
    </submittedName>
</protein>
<comment type="caution">
    <text evidence="2">The sequence shown here is derived from an EMBL/GenBank/DDBJ whole genome shotgun (WGS) entry which is preliminary data.</text>
</comment>
<name>A0A7J7LB69_9MAGN</name>
<evidence type="ECO:0000313" key="2">
    <source>
        <dbReference type="EMBL" id="KAF6139875.1"/>
    </source>
</evidence>
<dbReference type="AlphaFoldDB" id="A0A7J7LB69"/>
<dbReference type="InterPro" id="IPR040321">
    <property type="entry name" value="SCD2-like"/>
</dbReference>
<dbReference type="PANTHER" id="PTHR31762">
    <property type="entry name" value="FAS-BINDING FACTOR-LIKE PROTEIN"/>
    <property type="match status" value="1"/>
</dbReference>
<dbReference type="Proteomes" id="UP000541444">
    <property type="component" value="Unassembled WGS sequence"/>
</dbReference>
<dbReference type="GO" id="GO:0000911">
    <property type="term" value="P:cytokinesis by cell plate formation"/>
    <property type="evidence" value="ECO:0007669"/>
    <property type="project" value="InterPro"/>
</dbReference>
<dbReference type="EMBL" id="JACGCM010002435">
    <property type="protein sequence ID" value="KAF6139875.1"/>
    <property type="molecule type" value="Genomic_DNA"/>
</dbReference>
<organism evidence="2 3">
    <name type="scientific">Kingdonia uniflora</name>
    <dbReference type="NCBI Taxonomy" id="39325"/>
    <lineage>
        <taxon>Eukaryota</taxon>
        <taxon>Viridiplantae</taxon>
        <taxon>Streptophyta</taxon>
        <taxon>Embryophyta</taxon>
        <taxon>Tracheophyta</taxon>
        <taxon>Spermatophyta</taxon>
        <taxon>Magnoliopsida</taxon>
        <taxon>Ranunculales</taxon>
        <taxon>Circaeasteraceae</taxon>
        <taxon>Kingdonia</taxon>
    </lineage>
</organism>
<dbReference type="OrthoDB" id="2014962at2759"/>
<gene>
    <name evidence="2" type="ORF">GIB67_009722</name>
</gene>
<reference evidence="2 3" key="1">
    <citation type="journal article" date="2020" name="IScience">
        <title>Genome Sequencing of the Endangered Kingdonia uniflora (Circaeasteraceae, Ranunculales) Reveals Potential Mechanisms of Evolutionary Specialization.</title>
        <authorList>
            <person name="Sun Y."/>
            <person name="Deng T."/>
            <person name="Zhang A."/>
            <person name="Moore M.J."/>
            <person name="Landis J.B."/>
            <person name="Lin N."/>
            <person name="Zhang H."/>
            <person name="Zhang X."/>
            <person name="Huang J."/>
            <person name="Zhang X."/>
            <person name="Sun H."/>
            <person name="Wang H."/>
        </authorList>
    </citation>
    <scope>NUCLEOTIDE SEQUENCE [LARGE SCALE GENOMIC DNA]</scope>
    <source>
        <strain evidence="2">TB1705</strain>
        <tissue evidence="2">Leaf</tissue>
    </source>
</reference>